<evidence type="ECO:0000313" key="2">
    <source>
        <dbReference type="Proteomes" id="UP000248198"/>
    </source>
</evidence>
<proteinExistence type="predicted"/>
<dbReference type="OrthoDB" id="762944at2"/>
<name>A0A318UDZ3_9SPHI</name>
<dbReference type="RefSeq" id="WP_110829258.1">
    <property type="nucleotide sequence ID" value="NZ_QKLU01000003.1"/>
</dbReference>
<protein>
    <submittedName>
        <fullName evidence="1">Uncharacterized protein</fullName>
    </submittedName>
</protein>
<dbReference type="AlphaFoldDB" id="A0A318UDZ3"/>
<evidence type="ECO:0000313" key="1">
    <source>
        <dbReference type="EMBL" id="PYF74572.1"/>
    </source>
</evidence>
<dbReference type="Proteomes" id="UP000248198">
    <property type="component" value="Unassembled WGS sequence"/>
</dbReference>
<keyword evidence="2" id="KW-1185">Reference proteome</keyword>
<gene>
    <name evidence="1" type="ORF">B0O44_10317</name>
</gene>
<accession>A0A318UDZ3</accession>
<dbReference type="EMBL" id="QKLU01000003">
    <property type="protein sequence ID" value="PYF74572.1"/>
    <property type="molecule type" value="Genomic_DNA"/>
</dbReference>
<organism evidence="1 2">
    <name type="scientific">Pedobacter nutrimenti</name>
    <dbReference type="NCBI Taxonomy" id="1241337"/>
    <lineage>
        <taxon>Bacteria</taxon>
        <taxon>Pseudomonadati</taxon>
        <taxon>Bacteroidota</taxon>
        <taxon>Sphingobacteriia</taxon>
        <taxon>Sphingobacteriales</taxon>
        <taxon>Sphingobacteriaceae</taxon>
        <taxon>Pedobacter</taxon>
    </lineage>
</organism>
<comment type="caution">
    <text evidence="1">The sequence shown here is derived from an EMBL/GenBank/DDBJ whole genome shotgun (WGS) entry which is preliminary data.</text>
</comment>
<reference evidence="1 2" key="1">
    <citation type="submission" date="2018-06" db="EMBL/GenBank/DDBJ databases">
        <title>Genomic Encyclopedia of Archaeal and Bacterial Type Strains, Phase II (KMG-II): from individual species to whole genera.</title>
        <authorList>
            <person name="Goeker M."/>
        </authorList>
    </citation>
    <scope>NUCLEOTIDE SEQUENCE [LARGE SCALE GENOMIC DNA]</scope>
    <source>
        <strain evidence="1 2">DSM 27372</strain>
    </source>
</reference>
<sequence>MSKFPLTTAGVQDLMNELYALPQSELQLEADAIGADFRLWVKNHFELNETQIVYLDGIDERWVNDAAEATKHFLENRLPIEFFKEQGKKSEDGDRGKLLDLDKRSISSFSEEEGYLLSEKLTYTISYPIL</sequence>